<dbReference type="PANTHER" id="PTHR43720:SF2">
    <property type="entry name" value="2-AMINOMUCONIC SEMIALDEHYDE DEHYDROGENASE"/>
    <property type="match status" value="1"/>
</dbReference>
<sequence length="492" mass="53558">MAQGDSIIVVENFIRGAFVDNGENDLQFIDSYEPATGQIWAKIPDSGDEEVSKAVVAAKNAFPRWSSFSAQDRADYLTKIADLIEQRLEQFAEAESRDSGKPVALAKAMDIPRAILNFRFFASAIQHYTSTSNFDDKAGALNYVYRSPVGVAGLISPWNLPLYLLTFKIAPALAAGCTIVAKPSEMTSVTAWMLCKVFQDVGLPAGVVNMVFGYGTKVGEAIVRHPDVPVVSFTGSTPVGHRITQVSAPYCKKLSLELGGKNAAIIFDDAPLDAVIPGCVRSSFTNQGEVCLCSSRIFVQRGIYEEFLQKFVEATKEYKVGVPSDPTVNMGALISEQHKEKVQGFIRLAEAEGGIISCGGADTPETIPESHKQGYFLPPTILTNVSDQSSCMQDEIFGPVTCVVPFDNEEEVVDRANGVKYGLCAVVWTKDLARTHRLAQRLQVGTVWANCWLVRDLNMPFGGSKASGVGREGCKESLDFFTESRTVCIKLE</sequence>
<evidence type="ECO:0000313" key="7">
    <source>
        <dbReference type="EMBL" id="OQV25109.1"/>
    </source>
</evidence>
<dbReference type="PROSITE" id="PS00687">
    <property type="entry name" value="ALDEHYDE_DEHYDR_GLU"/>
    <property type="match status" value="1"/>
</dbReference>
<evidence type="ECO:0000256" key="1">
    <source>
        <dbReference type="ARBA" id="ARBA00009986"/>
    </source>
</evidence>
<dbReference type="OrthoDB" id="310895at2759"/>
<dbReference type="FunFam" id="3.40.605.10:FF:000001">
    <property type="entry name" value="Aldehyde dehydrogenase 1"/>
    <property type="match status" value="1"/>
</dbReference>
<dbReference type="InterPro" id="IPR016161">
    <property type="entry name" value="Ald_DH/histidinol_DH"/>
</dbReference>
<evidence type="ECO:0000256" key="3">
    <source>
        <dbReference type="ARBA" id="ARBA00023027"/>
    </source>
</evidence>
<comment type="caution">
    <text evidence="7">The sequence shown here is derived from an EMBL/GenBank/DDBJ whole genome shotgun (WGS) entry which is preliminary data.</text>
</comment>
<dbReference type="InterPro" id="IPR016163">
    <property type="entry name" value="Ald_DH_C"/>
</dbReference>
<keyword evidence="3" id="KW-0520">NAD</keyword>
<evidence type="ECO:0000259" key="6">
    <source>
        <dbReference type="Pfam" id="PF00171"/>
    </source>
</evidence>
<dbReference type="FunFam" id="3.40.309.10:FF:000012">
    <property type="entry name" value="Betaine aldehyde dehydrogenase"/>
    <property type="match status" value="1"/>
</dbReference>
<keyword evidence="8" id="KW-1185">Reference proteome</keyword>
<accession>A0A1W0XC79</accession>
<dbReference type="InterPro" id="IPR016160">
    <property type="entry name" value="Ald_DH_CS_CYS"/>
</dbReference>
<evidence type="ECO:0000313" key="8">
    <source>
        <dbReference type="Proteomes" id="UP000192578"/>
    </source>
</evidence>
<reference evidence="8" key="1">
    <citation type="submission" date="2017-01" db="EMBL/GenBank/DDBJ databases">
        <title>Comparative genomics of anhydrobiosis in the tardigrade Hypsibius dujardini.</title>
        <authorList>
            <person name="Yoshida Y."/>
            <person name="Koutsovoulos G."/>
            <person name="Laetsch D."/>
            <person name="Stevens L."/>
            <person name="Kumar S."/>
            <person name="Horikawa D."/>
            <person name="Ishino K."/>
            <person name="Komine S."/>
            <person name="Tomita M."/>
            <person name="Blaxter M."/>
            <person name="Arakawa K."/>
        </authorList>
    </citation>
    <scope>NUCLEOTIDE SEQUENCE [LARGE SCALE GENOMIC DNA]</scope>
    <source>
        <strain evidence="8">Z151</strain>
    </source>
</reference>
<dbReference type="Gene3D" id="3.40.309.10">
    <property type="entry name" value="Aldehyde Dehydrogenase, Chain A, domain 2"/>
    <property type="match status" value="1"/>
</dbReference>
<dbReference type="InterPro" id="IPR029510">
    <property type="entry name" value="Ald_DH_CS_GLU"/>
</dbReference>
<dbReference type="InterPro" id="IPR015590">
    <property type="entry name" value="Aldehyde_DH_dom"/>
</dbReference>
<dbReference type="PANTHER" id="PTHR43720">
    <property type="entry name" value="2-AMINOMUCONIC SEMIALDEHYDE DEHYDROGENASE"/>
    <property type="match status" value="1"/>
</dbReference>
<dbReference type="InterPro" id="IPR016162">
    <property type="entry name" value="Ald_DH_N"/>
</dbReference>
<evidence type="ECO:0000256" key="2">
    <source>
        <dbReference type="ARBA" id="ARBA00023002"/>
    </source>
</evidence>
<keyword evidence="2 5" id="KW-0560">Oxidoreductase</keyword>
<feature type="active site" evidence="4">
    <location>
        <position position="257"/>
    </location>
</feature>
<dbReference type="EMBL" id="MTYJ01000003">
    <property type="protein sequence ID" value="OQV25109.1"/>
    <property type="molecule type" value="Genomic_DNA"/>
</dbReference>
<organism evidence="7 8">
    <name type="scientific">Hypsibius exemplaris</name>
    <name type="common">Freshwater tardigrade</name>
    <dbReference type="NCBI Taxonomy" id="2072580"/>
    <lineage>
        <taxon>Eukaryota</taxon>
        <taxon>Metazoa</taxon>
        <taxon>Ecdysozoa</taxon>
        <taxon>Tardigrada</taxon>
        <taxon>Eutardigrada</taxon>
        <taxon>Parachela</taxon>
        <taxon>Hypsibioidea</taxon>
        <taxon>Hypsibiidae</taxon>
        <taxon>Hypsibius</taxon>
    </lineage>
</organism>
<dbReference type="SUPFAM" id="SSF53720">
    <property type="entry name" value="ALDH-like"/>
    <property type="match status" value="1"/>
</dbReference>
<gene>
    <name evidence="7" type="ORF">BV898_00801</name>
</gene>
<feature type="domain" description="Aldehyde dehydrogenase" evidence="6">
    <location>
        <begin position="27"/>
        <end position="487"/>
    </location>
</feature>
<protein>
    <submittedName>
        <fullName evidence="7">Aldehyde dehydrogenase family 8 member A1</fullName>
    </submittedName>
</protein>
<name>A0A1W0XC79_HYPEX</name>
<dbReference type="Proteomes" id="UP000192578">
    <property type="component" value="Unassembled WGS sequence"/>
</dbReference>
<evidence type="ECO:0000256" key="4">
    <source>
        <dbReference type="PROSITE-ProRule" id="PRU10007"/>
    </source>
</evidence>
<dbReference type="PROSITE" id="PS00070">
    <property type="entry name" value="ALDEHYDE_DEHYDR_CYS"/>
    <property type="match status" value="1"/>
</dbReference>
<dbReference type="Pfam" id="PF00171">
    <property type="entry name" value="Aldedh"/>
    <property type="match status" value="1"/>
</dbReference>
<comment type="similarity">
    <text evidence="1 5">Belongs to the aldehyde dehydrogenase family.</text>
</comment>
<evidence type="ECO:0000256" key="5">
    <source>
        <dbReference type="RuleBase" id="RU003345"/>
    </source>
</evidence>
<proteinExistence type="inferred from homology"/>
<dbReference type="Gene3D" id="3.40.605.10">
    <property type="entry name" value="Aldehyde Dehydrogenase, Chain A, domain 1"/>
    <property type="match status" value="1"/>
</dbReference>
<dbReference type="AlphaFoldDB" id="A0A1W0XC79"/>
<dbReference type="CDD" id="cd07093">
    <property type="entry name" value="ALDH_F8_HMSADH"/>
    <property type="match status" value="1"/>
</dbReference>
<dbReference type="GO" id="GO:0016620">
    <property type="term" value="F:oxidoreductase activity, acting on the aldehyde or oxo group of donors, NAD or NADP as acceptor"/>
    <property type="evidence" value="ECO:0007669"/>
    <property type="project" value="InterPro"/>
</dbReference>